<dbReference type="AlphaFoldDB" id="A0A8S1IKQ8"/>
<proteinExistence type="predicted"/>
<name>A0A8S1IKQ8_9CHLO</name>
<evidence type="ECO:0000313" key="2">
    <source>
        <dbReference type="Proteomes" id="UP000708148"/>
    </source>
</evidence>
<protein>
    <submittedName>
        <fullName evidence="1">Uncharacterized protein</fullName>
    </submittedName>
</protein>
<organism evidence="1 2">
    <name type="scientific">Ostreobium quekettii</name>
    <dbReference type="NCBI Taxonomy" id="121088"/>
    <lineage>
        <taxon>Eukaryota</taxon>
        <taxon>Viridiplantae</taxon>
        <taxon>Chlorophyta</taxon>
        <taxon>core chlorophytes</taxon>
        <taxon>Ulvophyceae</taxon>
        <taxon>TCBD clade</taxon>
        <taxon>Bryopsidales</taxon>
        <taxon>Ostreobineae</taxon>
        <taxon>Ostreobiaceae</taxon>
        <taxon>Ostreobium</taxon>
    </lineage>
</organism>
<dbReference type="Proteomes" id="UP000708148">
    <property type="component" value="Unassembled WGS sequence"/>
</dbReference>
<accession>A0A8S1IKQ8</accession>
<sequence>MDDMAGSSGGKSLVSINPPSSFQVQWPGGKTTCVVSKVGCWCPPVLVARTADCADVLGVDRGAPRRDGCLCVVVCVCVCTCEPLVLRLVPWATQGPGQARELQQPKTLGA</sequence>
<reference evidence="1" key="1">
    <citation type="submission" date="2020-12" db="EMBL/GenBank/DDBJ databases">
        <authorList>
            <person name="Iha C."/>
        </authorList>
    </citation>
    <scope>NUCLEOTIDE SEQUENCE</scope>
</reference>
<keyword evidence="2" id="KW-1185">Reference proteome</keyword>
<comment type="caution">
    <text evidence="1">The sequence shown here is derived from an EMBL/GenBank/DDBJ whole genome shotgun (WGS) entry which is preliminary data.</text>
</comment>
<dbReference type="EMBL" id="CAJHUC010000356">
    <property type="protein sequence ID" value="CAD7695500.1"/>
    <property type="molecule type" value="Genomic_DNA"/>
</dbReference>
<gene>
    <name evidence="1" type="ORF">OSTQU699_LOCUS861</name>
</gene>
<evidence type="ECO:0000313" key="1">
    <source>
        <dbReference type="EMBL" id="CAD7695500.1"/>
    </source>
</evidence>